<sequence>MKELKFEFYTRPNGHNEFLEYLNCLDTKVRAKLLARISIVSQKGISISIQHNWVKPLEKNLYEIRSRSGNNQQRGLYFHVDGEHYVITHGFTKKTQKTSLREIKHAKELRNEYFVNRKEL</sequence>
<dbReference type="Pfam" id="PF05973">
    <property type="entry name" value="Gp49"/>
    <property type="match status" value="1"/>
</dbReference>
<name>A0A0F4LLQ9_9LACO</name>
<keyword evidence="2" id="KW-1185">Reference proteome</keyword>
<organism evidence="1 2">
    <name type="scientific">Bombilactobacillus mellifer</name>
    <dbReference type="NCBI Taxonomy" id="1218492"/>
    <lineage>
        <taxon>Bacteria</taxon>
        <taxon>Bacillati</taxon>
        <taxon>Bacillota</taxon>
        <taxon>Bacilli</taxon>
        <taxon>Lactobacillales</taxon>
        <taxon>Lactobacillaceae</taxon>
        <taxon>Bombilactobacillus</taxon>
    </lineage>
</organism>
<dbReference type="HOGENOM" id="CLU_122734_4_0_9"/>
<accession>A0A0F4LLQ9</accession>
<dbReference type="EMBL" id="JXJQ01000022">
    <property type="protein sequence ID" value="KJY59515.1"/>
    <property type="molecule type" value="Genomic_DNA"/>
</dbReference>
<keyword evidence="1" id="KW-0614">Plasmid</keyword>
<reference evidence="1 2" key="1">
    <citation type="submission" date="2015-01" db="EMBL/GenBank/DDBJ databases">
        <title>Comparative genomics of the lactic acid bacteria isolated from the honey bee gut.</title>
        <authorList>
            <person name="Ellegaard K.M."/>
            <person name="Tamarit D."/>
            <person name="Javelind E."/>
            <person name="Olofsson T."/>
            <person name="Andersson S.G."/>
            <person name="Vasquez A."/>
        </authorList>
    </citation>
    <scope>NUCLEOTIDE SEQUENCE [LARGE SCALE GENOMIC DNA]</scope>
    <source>
        <strain evidence="1 2">Bin4</strain>
        <plasmid evidence="1">pBin4p1</plasmid>
    </source>
</reference>
<dbReference type="InterPro" id="IPR009241">
    <property type="entry name" value="HigB-like"/>
</dbReference>
<dbReference type="PATRIC" id="fig|1218492.5.peg.85"/>
<comment type="caution">
    <text evidence="1">The sequence shown here is derived from an EMBL/GenBank/DDBJ whole genome shotgun (WGS) entry which is preliminary data.</text>
</comment>
<dbReference type="Proteomes" id="UP000033558">
    <property type="component" value="Plasmid pBin4p1"/>
</dbReference>
<dbReference type="RefSeq" id="WP_046318127.1">
    <property type="nucleotide sequence ID" value="NZ_JBHSZT010000002.1"/>
</dbReference>
<gene>
    <name evidence="1" type="ORF">JG30_12890</name>
</gene>
<geneLocation type="plasmid" evidence="1">
    <name>pBin4p1</name>
</geneLocation>
<protein>
    <submittedName>
        <fullName evidence="1">Toxin-antitoxin system, toxin component, RelE family</fullName>
    </submittedName>
</protein>
<dbReference type="OrthoDB" id="573082at2"/>
<dbReference type="AlphaFoldDB" id="A0A0F4LLQ9"/>
<evidence type="ECO:0000313" key="2">
    <source>
        <dbReference type="Proteomes" id="UP000033558"/>
    </source>
</evidence>
<evidence type="ECO:0000313" key="1">
    <source>
        <dbReference type="EMBL" id="KJY59515.1"/>
    </source>
</evidence>
<proteinExistence type="predicted"/>